<name>A0A5B0MGT4_PUCGR</name>
<gene>
    <name evidence="1" type="ORF">PGTUg99_026272</name>
</gene>
<organism evidence="1 2">
    <name type="scientific">Puccinia graminis f. sp. tritici</name>
    <dbReference type="NCBI Taxonomy" id="56615"/>
    <lineage>
        <taxon>Eukaryota</taxon>
        <taxon>Fungi</taxon>
        <taxon>Dikarya</taxon>
        <taxon>Basidiomycota</taxon>
        <taxon>Pucciniomycotina</taxon>
        <taxon>Pucciniomycetes</taxon>
        <taxon>Pucciniales</taxon>
        <taxon>Pucciniaceae</taxon>
        <taxon>Puccinia</taxon>
    </lineage>
</organism>
<dbReference type="AlphaFoldDB" id="A0A5B0MGT4"/>
<reference evidence="1 2" key="1">
    <citation type="submission" date="2019-05" db="EMBL/GenBank/DDBJ databases">
        <title>Emergence of the Ug99 lineage of the wheat stem rust pathogen through somatic hybridization.</title>
        <authorList>
            <person name="Li F."/>
            <person name="Upadhyaya N.M."/>
            <person name="Sperschneider J."/>
            <person name="Matny O."/>
            <person name="Nguyen-Phuc H."/>
            <person name="Mago R."/>
            <person name="Raley C."/>
            <person name="Miller M.E."/>
            <person name="Silverstein K.A.T."/>
            <person name="Henningsen E."/>
            <person name="Hirsch C.D."/>
            <person name="Visser B."/>
            <person name="Pretorius Z.A."/>
            <person name="Steffenson B.J."/>
            <person name="Schwessinger B."/>
            <person name="Dodds P.N."/>
            <person name="Figueroa M."/>
        </authorList>
    </citation>
    <scope>NUCLEOTIDE SEQUENCE [LARGE SCALE GENOMIC DNA]</scope>
    <source>
        <strain evidence="1 2">Ug99</strain>
    </source>
</reference>
<accession>A0A5B0MGT4</accession>
<evidence type="ECO:0000313" key="1">
    <source>
        <dbReference type="EMBL" id="KAA1075891.1"/>
    </source>
</evidence>
<proteinExistence type="predicted"/>
<comment type="caution">
    <text evidence="1">The sequence shown here is derived from an EMBL/GenBank/DDBJ whole genome shotgun (WGS) entry which is preliminary data.</text>
</comment>
<evidence type="ECO:0000313" key="2">
    <source>
        <dbReference type="Proteomes" id="UP000325313"/>
    </source>
</evidence>
<dbReference type="Proteomes" id="UP000325313">
    <property type="component" value="Unassembled WGS sequence"/>
</dbReference>
<dbReference type="EMBL" id="VDEP01000471">
    <property type="protein sequence ID" value="KAA1075891.1"/>
    <property type="molecule type" value="Genomic_DNA"/>
</dbReference>
<sequence>MCMVRPVRSPTLSPVALSARHGHKLSPQLGQQLPDVPAKLQVEPSMEKYPQYCDAPARNVT</sequence>
<protein>
    <submittedName>
        <fullName evidence="1">Uncharacterized protein</fullName>
    </submittedName>
</protein>